<accession>B2JVF8</accession>
<name>B2JVF8_PARP8</name>
<geneLocation type="plasmid" evidence="1 2">
    <name>pBPHY01</name>
</geneLocation>
<sequence length="161" mass="17484">MDSRKSGNGGRMTSAQVLLYAALASSILLDGCSTVSRETAFRTQEIELSRGRQEASIACETAVACDEAWARTRTFIQTHSATRIVQADDSAIQTAFPHAFGFVYLAASRSADEAGKIVIRLRTMCRGMYDSDGGAGLLYSTCARSIVSVETEFHAWVKESR</sequence>
<dbReference type="Proteomes" id="UP000001192">
    <property type="component" value="Plasmid pBPHY01"/>
</dbReference>
<proteinExistence type="predicted"/>
<protein>
    <submittedName>
        <fullName evidence="1">Uncharacterized protein</fullName>
    </submittedName>
</protein>
<reference evidence="2" key="1">
    <citation type="journal article" date="2014" name="Stand. Genomic Sci.">
        <title>Complete genome sequence of Burkholderia phymatum STM815(T), a broad host range and efficient nitrogen-fixing symbiont of Mimosa species.</title>
        <authorList>
            <person name="Moulin L."/>
            <person name="Klonowska A."/>
            <person name="Caroline B."/>
            <person name="Booth K."/>
            <person name="Vriezen J.A."/>
            <person name="Melkonian R."/>
            <person name="James E.K."/>
            <person name="Young J.P."/>
            <person name="Bena G."/>
            <person name="Hauser L."/>
            <person name="Land M."/>
            <person name="Kyrpides N."/>
            <person name="Bruce D."/>
            <person name="Chain P."/>
            <person name="Copeland A."/>
            <person name="Pitluck S."/>
            <person name="Woyke T."/>
            <person name="Lizotte-Waniewski M."/>
            <person name="Bristow J."/>
            <person name="Riley M."/>
        </authorList>
    </citation>
    <scope>NUCLEOTIDE SEQUENCE [LARGE SCALE GENOMIC DNA]</scope>
    <source>
        <strain evidence="2">DSM 17167 / CIP 108236 / LMG 21445 / STM815</strain>
        <plasmid evidence="2">Plasmid pBPHY01</plasmid>
    </source>
</reference>
<keyword evidence="2" id="KW-1185">Reference proteome</keyword>
<dbReference type="KEGG" id="bph:Bphy_5871"/>
<dbReference type="AlphaFoldDB" id="B2JVF8"/>
<keyword evidence="1" id="KW-0614">Plasmid</keyword>
<dbReference type="EMBL" id="CP001045">
    <property type="protein sequence ID" value="ACC74935.1"/>
    <property type="molecule type" value="Genomic_DNA"/>
</dbReference>
<gene>
    <name evidence="1" type="ordered locus">Bphy_5871</name>
</gene>
<dbReference type="HOGENOM" id="CLU_145249_0_0_4"/>
<evidence type="ECO:0000313" key="1">
    <source>
        <dbReference type="EMBL" id="ACC74935.1"/>
    </source>
</evidence>
<evidence type="ECO:0000313" key="2">
    <source>
        <dbReference type="Proteomes" id="UP000001192"/>
    </source>
</evidence>
<organism evidence="1 2">
    <name type="scientific">Paraburkholderia phymatum (strain DSM 17167 / CIP 108236 / LMG 21445 / STM815)</name>
    <name type="common">Burkholderia phymatum</name>
    <dbReference type="NCBI Taxonomy" id="391038"/>
    <lineage>
        <taxon>Bacteria</taxon>
        <taxon>Pseudomonadati</taxon>
        <taxon>Pseudomonadota</taxon>
        <taxon>Betaproteobacteria</taxon>
        <taxon>Burkholderiales</taxon>
        <taxon>Burkholderiaceae</taxon>
        <taxon>Paraburkholderia</taxon>
    </lineage>
</organism>